<dbReference type="GO" id="GO:0000793">
    <property type="term" value="C:condensed chromosome"/>
    <property type="evidence" value="ECO:0000318"/>
    <property type="project" value="GO_Central"/>
</dbReference>
<protein>
    <submittedName>
        <fullName evidence="2">Type 2 DNA topoisomerase 6 subunit B-like</fullName>
    </submittedName>
    <submittedName>
        <fullName evidence="2">Uncharacterized protein isoform X1</fullName>
    </submittedName>
</protein>
<reference evidence="2" key="2">
    <citation type="submission" date="2025-08" db="UniProtKB">
        <authorList>
            <consortium name="RefSeq"/>
        </authorList>
    </citation>
    <scope>IDENTIFICATION</scope>
    <source>
        <tissue evidence="2">Leaf</tissue>
    </source>
</reference>
<sequence>MEVSSVQMLYTHVIDFLYSKTLIFCAVQRCRLADDLCRLSVKLTSFSRFGRSLVRISVSDTGVGSKLEEYQYLKYRNDAVLTNQWDGMISLATTSISDSEIHNLNLNLKESDSAGRLIKLPSTAKNGDKFSGTEVSVSISKSLDDLLAEVTCFLQKMILVKIPKVVMELLVGGNDPLGSQIESRILAIEGSSAYSPVESIKCLEVGFKDYVRNRHTVFSIGETLKVGTGVANSSGSSQGNSQVVEAVVIISEMSEQFPSSCIREQDMKMEVLYFKDFVPCSIAQSAVDALTSINWKSYGLALRSIADHDGCIMLEWENLPQYFHVHIAIHCYHRQVKQLVAQNSLPDRNLARKAVKCALDDLKENNHRVLLSTRALKICDCAPDLAKTLARLILSSNDLNFQEECCSLLGLQSRRVNMDNVGNCIRDKIVSVIGLNDRNSQKHKDAPSFLFEDDYLQKEDFMDEEYQEDEEAYNSLDL</sequence>
<dbReference type="KEGG" id="nta:107828584"/>
<dbReference type="GO" id="GO:0042138">
    <property type="term" value="P:meiotic DNA double-strand break formation"/>
    <property type="evidence" value="ECO:0000318"/>
    <property type="project" value="GO_Central"/>
</dbReference>
<dbReference type="GO" id="GO:0007131">
    <property type="term" value="P:reciprocal meiotic recombination"/>
    <property type="evidence" value="ECO:0000318"/>
    <property type="project" value="GO_Central"/>
</dbReference>
<dbReference type="GO" id="GO:0030674">
    <property type="term" value="F:protein-macromolecule adaptor activity"/>
    <property type="evidence" value="ECO:0000318"/>
    <property type="project" value="GO_Central"/>
</dbReference>
<dbReference type="OrthoDB" id="1918529at2759"/>
<accession>A0A1S4DD94</accession>
<dbReference type="STRING" id="4097.A0A1S4DD94"/>
<evidence type="ECO:0000313" key="2">
    <source>
        <dbReference type="RefSeq" id="XP_016511415.1"/>
    </source>
</evidence>
<name>A0A1S4DD94_TOBAC</name>
<proteinExistence type="predicted"/>
<keyword evidence="1" id="KW-1185">Reference proteome</keyword>
<dbReference type="RefSeq" id="XP_016511415.1">
    <property type="nucleotide sequence ID" value="XM_016655929.1"/>
</dbReference>
<organism evidence="1 2">
    <name type="scientific">Nicotiana tabacum</name>
    <name type="common">Common tobacco</name>
    <dbReference type="NCBI Taxonomy" id="4097"/>
    <lineage>
        <taxon>Eukaryota</taxon>
        <taxon>Viridiplantae</taxon>
        <taxon>Streptophyta</taxon>
        <taxon>Embryophyta</taxon>
        <taxon>Tracheophyta</taxon>
        <taxon>Spermatophyta</taxon>
        <taxon>Magnoliopsida</taxon>
        <taxon>eudicotyledons</taxon>
        <taxon>Gunneridae</taxon>
        <taxon>Pentapetalae</taxon>
        <taxon>asterids</taxon>
        <taxon>lamiids</taxon>
        <taxon>Solanales</taxon>
        <taxon>Solanaceae</taxon>
        <taxon>Nicotianoideae</taxon>
        <taxon>Nicotianeae</taxon>
        <taxon>Nicotiana</taxon>
    </lineage>
</organism>
<evidence type="ECO:0000313" key="1">
    <source>
        <dbReference type="Proteomes" id="UP000790787"/>
    </source>
</evidence>
<dbReference type="PANTHER" id="PTHR36722">
    <property type="entry name" value="TYPE 2 DNA TOPOISOMERASE 6 SUBUNIT B-LIKE"/>
    <property type="match status" value="1"/>
</dbReference>
<dbReference type="PaxDb" id="4097-A0A1S4DD94"/>
<dbReference type="RefSeq" id="XP_016511415.1">
    <property type="nucleotide sequence ID" value="XM_016655929.2"/>
</dbReference>
<dbReference type="GeneID" id="107828584"/>
<dbReference type="PANTHER" id="PTHR36722:SF1">
    <property type="entry name" value="TYPE 2 DNA TOPOISOMERASE 6 SUBUNIT B-LIKE"/>
    <property type="match status" value="1"/>
</dbReference>
<dbReference type="AlphaFoldDB" id="A0A1S4DD94"/>
<gene>
    <name evidence="2" type="primary">LOC107828584</name>
</gene>
<dbReference type="InterPro" id="IPR034566">
    <property type="entry name" value="MTOPVIB_plant"/>
</dbReference>
<reference evidence="1" key="1">
    <citation type="journal article" date="2014" name="Nat. Commun.">
        <title>The tobacco genome sequence and its comparison with those of tomato and potato.</title>
        <authorList>
            <person name="Sierro N."/>
            <person name="Battey J.N."/>
            <person name="Ouadi S."/>
            <person name="Bakaher N."/>
            <person name="Bovet L."/>
            <person name="Willig A."/>
            <person name="Goepfert S."/>
            <person name="Peitsch M.C."/>
            <person name="Ivanov N.V."/>
        </authorList>
    </citation>
    <scope>NUCLEOTIDE SEQUENCE [LARGE SCALE GENOMIC DNA]</scope>
</reference>
<dbReference type="Proteomes" id="UP000790787">
    <property type="component" value="Chromosome 8"/>
</dbReference>